<evidence type="ECO:0000256" key="1">
    <source>
        <dbReference type="SAM" id="MobiDB-lite"/>
    </source>
</evidence>
<name>A0A368QFV6_SETIT</name>
<feature type="region of interest" description="Disordered" evidence="1">
    <location>
        <begin position="45"/>
        <end position="116"/>
    </location>
</feature>
<reference evidence="2" key="1">
    <citation type="journal article" date="2012" name="Nat. Biotechnol.">
        <title>Reference genome sequence of the model plant Setaria.</title>
        <authorList>
            <person name="Bennetzen J.L."/>
            <person name="Schmutz J."/>
            <person name="Wang H."/>
            <person name="Percifield R."/>
            <person name="Hawkins J."/>
            <person name="Pontaroli A.C."/>
            <person name="Estep M."/>
            <person name="Feng L."/>
            <person name="Vaughn J.N."/>
            <person name="Grimwood J."/>
            <person name="Jenkins J."/>
            <person name="Barry K."/>
            <person name="Lindquist E."/>
            <person name="Hellsten U."/>
            <person name="Deshpande S."/>
            <person name="Wang X."/>
            <person name="Wu X."/>
            <person name="Mitros T."/>
            <person name="Triplett J."/>
            <person name="Yang X."/>
            <person name="Ye C.Y."/>
            <person name="Mauro-Herrera M."/>
            <person name="Wang L."/>
            <person name="Li P."/>
            <person name="Sharma M."/>
            <person name="Sharma R."/>
            <person name="Ronald P.C."/>
            <person name="Panaud O."/>
            <person name="Kellogg E.A."/>
            <person name="Brutnell T.P."/>
            <person name="Doust A.N."/>
            <person name="Tuskan G.A."/>
            <person name="Rokhsar D."/>
            <person name="Devos K.M."/>
        </authorList>
    </citation>
    <scope>NUCLEOTIDE SEQUENCE [LARGE SCALE GENOMIC DNA]</scope>
    <source>
        <strain evidence="2">Yugu1</strain>
    </source>
</reference>
<dbReference type="EMBL" id="CM003530">
    <property type="protein sequence ID" value="RCV16160.1"/>
    <property type="molecule type" value="Genomic_DNA"/>
</dbReference>
<dbReference type="AlphaFoldDB" id="A0A368QFV6"/>
<organism evidence="2">
    <name type="scientific">Setaria italica</name>
    <name type="common">Foxtail millet</name>
    <name type="synonym">Panicum italicum</name>
    <dbReference type="NCBI Taxonomy" id="4555"/>
    <lineage>
        <taxon>Eukaryota</taxon>
        <taxon>Viridiplantae</taxon>
        <taxon>Streptophyta</taxon>
        <taxon>Embryophyta</taxon>
        <taxon>Tracheophyta</taxon>
        <taxon>Spermatophyta</taxon>
        <taxon>Magnoliopsida</taxon>
        <taxon>Liliopsida</taxon>
        <taxon>Poales</taxon>
        <taxon>Poaceae</taxon>
        <taxon>PACMAD clade</taxon>
        <taxon>Panicoideae</taxon>
        <taxon>Panicodae</taxon>
        <taxon>Paniceae</taxon>
        <taxon>Cenchrinae</taxon>
        <taxon>Setaria</taxon>
    </lineage>
</organism>
<accession>A0A368QFV6</accession>
<feature type="compositionally biased region" description="Pro residues" evidence="1">
    <location>
        <begin position="65"/>
        <end position="106"/>
    </location>
</feature>
<reference evidence="2" key="2">
    <citation type="submission" date="2015-07" db="EMBL/GenBank/DDBJ databases">
        <authorList>
            <person name="Noorani M."/>
        </authorList>
    </citation>
    <scope>NUCLEOTIDE SEQUENCE</scope>
    <source>
        <strain evidence="2">Yugu1</strain>
    </source>
</reference>
<protein>
    <submittedName>
        <fullName evidence="2">Uncharacterized protein</fullName>
    </submittedName>
</protein>
<gene>
    <name evidence="2" type="ORF">SETIT_3G115500v2</name>
</gene>
<proteinExistence type="predicted"/>
<evidence type="ECO:0000313" key="2">
    <source>
        <dbReference type="EMBL" id="RCV16160.1"/>
    </source>
</evidence>
<sequence>MERGGVNGISCVGRKRIDVWAWAVGLWEHPTICARDGSARRKWWGKLESRRARPPAQRQTKNLNPPHPSPPPPHHLPTPRRNPPFPIPPAPNPSSSPPDRTLPPSPAAVSAMPDLP</sequence>